<dbReference type="PANTHER" id="PTHR37937">
    <property type="entry name" value="CONJUGATIVE TRANSFER: DNA TRANSPORT"/>
    <property type="match status" value="1"/>
</dbReference>
<dbReference type="SUPFAM" id="SSF52540">
    <property type="entry name" value="P-loop containing nucleoside triphosphate hydrolases"/>
    <property type="match status" value="1"/>
</dbReference>
<dbReference type="CDD" id="cd01127">
    <property type="entry name" value="TrwB_TraG_TraD_VirD4"/>
    <property type="match status" value="1"/>
</dbReference>
<accession>A0A369B722</accession>
<evidence type="ECO:0000256" key="3">
    <source>
        <dbReference type="ARBA" id="ARBA00022692"/>
    </source>
</evidence>
<keyword evidence="4" id="KW-1133">Transmembrane helix</keyword>
<dbReference type="RefSeq" id="WP_114298135.1">
    <property type="nucleotide sequence ID" value="NZ_QPJT01000013.1"/>
</dbReference>
<dbReference type="Proteomes" id="UP000253034">
    <property type="component" value="Unassembled WGS sequence"/>
</dbReference>
<evidence type="ECO:0000256" key="4">
    <source>
        <dbReference type="ARBA" id="ARBA00022989"/>
    </source>
</evidence>
<feature type="domain" description="Type IV secretion system coupling protein TraD DNA-binding" evidence="6">
    <location>
        <begin position="48"/>
        <end position="386"/>
    </location>
</feature>
<gene>
    <name evidence="7" type="ORF">DFR58_11366</name>
</gene>
<proteinExistence type="predicted"/>
<keyword evidence="8" id="KW-1185">Reference proteome</keyword>
<comment type="caution">
    <text evidence="7">The sequence shown here is derived from an EMBL/GenBank/DDBJ whole genome shotgun (WGS) entry which is preliminary data.</text>
</comment>
<comment type="subcellular location">
    <subcellularLocation>
        <location evidence="1">Cell membrane</location>
        <topology evidence="1">Multi-pass membrane protein</topology>
    </subcellularLocation>
</comment>
<dbReference type="Gene3D" id="3.40.50.300">
    <property type="entry name" value="P-loop containing nucleotide triphosphate hydrolases"/>
    <property type="match status" value="2"/>
</dbReference>
<dbReference type="AlphaFoldDB" id="A0A369B722"/>
<organism evidence="7 8">
    <name type="scientific">Anaerobacterium chartisolvens</name>
    <dbReference type="NCBI Taxonomy" id="1297424"/>
    <lineage>
        <taxon>Bacteria</taxon>
        <taxon>Bacillati</taxon>
        <taxon>Bacillota</taxon>
        <taxon>Clostridia</taxon>
        <taxon>Eubacteriales</taxon>
        <taxon>Oscillospiraceae</taxon>
        <taxon>Anaerobacterium</taxon>
    </lineage>
</organism>
<evidence type="ECO:0000256" key="1">
    <source>
        <dbReference type="ARBA" id="ARBA00004651"/>
    </source>
</evidence>
<evidence type="ECO:0000256" key="2">
    <source>
        <dbReference type="ARBA" id="ARBA00022475"/>
    </source>
</evidence>
<name>A0A369B722_9FIRM</name>
<dbReference type="InterPro" id="IPR019476">
    <property type="entry name" value="T4SS_TraD_DNA-bd"/>
</dbReference>
<keyword evidence="2" id="KW-1003">Cell membrane</keyword>
<dbReference type="PANTHER" id="PTHR37937:SF1">
    <property type="entry name" value="CONJUGATIVE TRANSFER: DNA TRANSPORT"/>
    <property type="match status" value="1"/>
</dbReference>
<keyword evidence="5" id="KW-0472">Membrane</keyword>
<sequence>MKPAFSVLYGSSVSRNNAPVLLSSPGVTLRGLHQAGRVSLTVDDAILSKHMLMVGGTGSGKTNLFYHFVSQLRERMTDEDVMIIFDTKGDFYSRFYRQGDLLVGNSSQYKGVTGYWNIFKEIVADGWDDKEITLNAQEIARALFHERAQKTNQIFFPKSAMDIFAAVLICFVRMAREDPAFKRNSLYNDILKYFFDTSTIKVYTDLLGRYDDLKSVLTYIKGGENSAQSQGVLSELYSVVREIFIGVFAGKGGLSARDTVRSKGRRVMFVEYDLSIGSILTPVYRLLFDLALKEALGRNKTQGNVYLIIDEFKLLPYLQHIDDGVNFGRSLGVKIIAGLQSIEQLYEIYGREKGRNIAAGFSSIFAFRANDAATREFVSNLFGKNILLEQFQMTDRSIREEKRSGYVVEDWDMLDLRLGEAIVGLPFTPPFKMLFDEYK</sequence>
<dbReference type="InterPro" id="IPR051539">
    <property type="entry name" value="T4SS-coupling_protein"/>
</dbReference>
<evidence type="ECO:0000259" key="6">
    <source>
        <dbReference type="Pfam" id="PF10412"/>
    </source>
</evidence>
<dbReference type="GO" id="GO:0005886">
    <property type="term" value="C:plasma membrane"/>
    <property type="evidence" value="ECO:0007669"/>
    <property type="project" value="UniProtKB-SubCell"/>
</dbReference>
<reference evidence="7 8" key="1">
    <citation type="submission" date="2018-07" db="EMBL/GenBank/DDBJ databases">
        <title>Genomic Encyclopedia of Type Strains, Phase IV (KMG-IV): sequencing the most valuable type-strain genomes for metagenomic binning, comparative biology and taxonomic classification.</title>
        <authorList>
            <person name="Goeker M."/>
        </authorList>
    </citation>
    <scope>NUCLEOTIDE SEQUENCE [LARGE SCALE GENOMIC DNA]</scope>
    <source>
        <strain evidence="7 8">DSM 27016</strain>
    </source>
</reference>
<protein>
    <submittedName>
        <fullName evidence="7">Type IV secretion system coupling TraD/TrwB family protein</fullName>
    </submittedName>
</protein>
<dbReference type="EMBL" id="QPJT01000013">
    <property type="protein sequence ID" value="RCX15484.1"/>
    <property type="molecule type" value="Genomic_DNA"/>
</dbReference>
<evidence type="ECO:0000313" key="8">
    <source>
        <dbReference type="Proteomes" id="UP000253034"/>
    </source>
</evidence>
<dbReference type="OrthoDB" id="9806951at2"/>
<dbReference type="InterPro" id="IPR027417">
    <property type="entry name" value="P-loop_NTPase"/>
</dbReference>
<keyword evidence="3" id="KW-0812">Transmembrane</keyword>
<dbReference type="Pfam" id="PF10412">
    <property type="entry name" value="TrwB_AAD_bind"/>
    <property type="match status" value="1"/>
</dbReference>
<evidence type="ECO:0000313" key="7">
    <source>
        <dbReference type="EMBL" id="RCX15484.1"/>
    </source>
</evidence>
<evidence type="ECO:0000256" key="5">
    <source>
        <dbReference type="ARBA" id="ARBA00023136"/>
    </source>
</evidence>